<keyword evidence="5 7" id="KW-1133">Transmembrane helix</keyword>
<dbReference type="SMART" id="SM00382">
    <property type="entry name" value="AAA"/>
    <property type="match status" value="1"/>
</dbReference>
<evidence type="ECO:0000256" key="3">
    <source>
        <dbReference type="ARBA" id="ARBA00022741"/>
    </source>
</evidence>
<dbReference type="CDD" id="cd03230">
    <property type="entry name" value="ABC_DR_subfamily_A"/>
    <property type="match status" value="1"/>
</dbReference>
<dbReference type="SUPFAM" id="SSF52540">
    <property type="entry name" value="P-loop containing nucleoside triphosphate hydrolases"/>
    <property type="match status" value="1"/>
</dbReference>
<organism evidence="10 11">
    <name type="scientific">Leptotrombidium deliense</name>
    <dbReference type="NCBI Taxonomy" id="299467"/>
    <lineage>
        <taxon>Eukaryota</taxon>
        <taxon>Metazoa</taxon>
        <taxon>Ecdysozoa</taxon>
        <taxon>Arthropoda</taxon>
        <taxon>Chelicerata</taxon>
        <taxon>Arachnida</taxon>
        <taxon>Acari</taxon>
        <taxon>Acariformes</taxon>
        <taxon>Trombidiformes</taxon>
        <taxon>Prostigmata</taxon>
        <taxon>Anystina</taxon>
        <taxon>Parasitengona</taxon>
        <taxon>Trombiculoidea</taxon>
        <taxon>Trombiculidae</taxon>
        <taxon>Leptotrombidium</taxon>
    </lineage>
</organism>
<dbReference type="STRING" id="299467.A0A443SJ40"/>
<feature type="domain" description="ABC transporter" evidence="8">
    <location>
        <begin position="66"/>
        <end position="300"/>
    </location>
</feature>
<dbReference type="GO" id="GO:0016887">
    <property type="term" value="F:ATP hydrolysis activity"/>
    <property type="evidence" value="ECO:0007669"/>
    <property type="project" value="InterPro"/>
</dbReference>
<sequence>MASSTILSLYSPWSNYAPDPYVSLDDDNNVSLSGYRHTGGPGSPEVRGEKFSTVDLNARSNCMSAVDVKDAVLSYGRGKKVVHALRGVNLRVPAGGIYGLLGPSGCGKTTLLRCIIGRLSPQKGEVEVFGEKPGVSGSLIPGPDIGYMPQDIALYPDFTIEETLMYFGRLFQMNAKFISERIEFLMQFLQLCEKSRFIGNLSGGQKRRVSLAVALVHNPPLVVLDEPTVGVDPVLRQAIWDHLVDLTSTGCLTVIITTHYIEEARAANIVGLMRSGRLLIEANPNYLLRRFQRTTLEEVFLHLCQMNVNAAEICGTEESLKSNAFAAENKPDICATSTLPAAGQNAVSFSARNATVEGTEDIVHIEKSNHRQQPSTEMWKKFSKTSALCNKNLVRLRRNLPVLLFQFLLPSIEVILFCLCIGRDPFDIPVAIVNNEQPTDLSFKFLESIDKSIIIQVVNVDFQREVNNTQLAIEAVEKGDCWAALIIGSNFSVALRLRMILEGGVDNETVRQSNVEVHLDMTNQLIGYKIQRTLLESFQNFAKNMLIAEQQNPALVELPVQFVEPVYGGEPTFTEFMAPGVLLSITFLAAVALTALAFVMERKEGLLERSLVAGVTSFEFLLSHILTQLLVVSVQIFLLLIFTFLVFQVPCRCSFIWVILMTLLQGCCGMSYGLMISALCKEENSATMLALGSFYPNLLLSGTVWPTQAMPAVMRYISYVLPQTLPIESMRYMLSRGWGPEFVEVASGFAVTIVWTLLFLFFAILIFKVKK</sequence>
<dbReference type="EMBL" id="NCKV01001945">
    <property type="protein sequence ID" value="RWS27539.1"/>
    <property type="molecule type" value="Genomic_DNA"/>
</dbReference>
<evidence type="ECO:0000256" key="4">
    <source>
        <dbReference type="ARBA" id="ARBA00022840"/>
    </source>
</evidence>
<comment type="caution">
    <text evidence="10">The sequence shown here is derived from an EMBL/GenBank/DDBJ whole genome shotgun (WGS) entry which is preliminary data.</text>
</comment>
<feature type="transmembrane region" description="Helical" evidence="7">
    <location>
        <begin position="655"/>
        <end position="674"/>
    </location>
</feature>
<dbReference type="PANTHER" id="PTHR43038:SF3">
    <property type="entry name" value="ABC TRANSPORTER G FAMILY MEMBER 20 ISOFORM X1"/>
    <property type="match status" value="1"/>
</dbReference>
<dbReference type="GO" id="GO:0016020">
    <property type="term" value="C:membrane"/>
    <property type="evidence" value="ECO:0007669"/>
    <property type="project" value="UniProtKB-SubCell"/>
</dbReference>
<name>A0A443SJ40_9ACAR</name>
<dbReference type="OrthoDB" id="10255969at2759"/>
<dbReference type="InterPro" id="IPR027417">
    <property type="entry name" value="P-loop_NTPase"/>
</dbReference>
<dbReference type="Pfam" id="PF12698">
    <property type="entry name" value="ABC2_membrane_3"/>
    <property type="match status" value="1"/>
</dbReference>
<dbReference type="Pfam" id="PF00005">
    <property type="entry name" value="ABC_tran"/>
    <property type="match status" value="1"/>
</dbReference>
<keyword evidence="4" id="KW-0067">ATP-binding</keyword>
<evidence type="ECO:0000256" key="2">
    <source>
        <dbReference type="ARBA" id="ARBA00022692"/>
    </source>
</evidence>
<evidence type="ECO:0000256" key="6">
    <source>
        <dbReference type="ARBA" id="ARBA00023136"/>
    </source>
</evidence>
<dbReference type="AlphaFoldDB" id="A0A443SJ40"/>
<dbReference type="InterPro" id="IPR003439">
    <property type="entry name" value="ABC_transporter-like_ATP-bd"/>
</dbReference>
<dbReference type="Gene3D" id="3.40.50.300">
    <property type="entry name" value="P-loop containing nucleotide triphosphate hydrolases"/>
    <property type="match status" value="1"/>
</dbReference>
<dbReference type="GO" id="GO:0140359">
    <property type="term" value="F:ABC-type transporter activity"/>
    <property type="evidence" value="ECO:0007669"/>
    <property type="project" value="InterPro"/>
</dbReference>
<feature type="domain" description="ABC transmembrane type-2" evidence="9">
    <location>
        <begin position="523"/>
        <end position="770"/>
    </location>
</feature>
<reference evidence="10 11" key="1">
    <citation type="journal article" date="2018" name="Gigascience">
        <title>Genomes of trombidid mites reveal novel predicted allergens and laterally-transferred genes associated with secondary metabolism.</title>
        <authorList>
            <person name="Dong X."/>
            <person name="Chaisiri K."/>
            <person name="Xia D."/>
            <person name="Armstrong S.D."/>
            <person name="Fang Y."/>
            <person name="Donnelly M.J."/>
            <person name="Kadowaki T."/>
            <person name="McGarry J.W."/>
            <person name="Darby A.C."/>
            <person name="Makepeace B.L."/>
        </authorList>
    </citation>
    <scope>NUCLEOTIDE SEQUENCE [LARGE SCALE GENOMIC DNA]</scope>
    <source>
        <strain evidence="10">UoL-UT</strain>
    </source>
</reference>
<feature type="transmembrane region" description="Helical" evidence="7">
    <location>
        <begin position="745"/>
        <end position="767"/>
    </location>
</feature>
<dbReference type="Proteomes" id="UP000288716">
    <property type="component" value="Unassembled WGS sequence"/>
</dbReference>
<dbReference type="PANTHER" id="PTHR43038">
    <property type="entry name" value="ATP-BINDING CASSETTE, SUB-FAMILY H, MEMBER 1"/>
    <property type="match status" value="1"/>
</dbReference>
<dbReference type="InterPro" id="IPR047817">
    <property type="entry name" value="ABC2_TM_bact-type"/>
</dbReference>
<keyword evidence="11" id="KW-1185">Reference proteome</keyword>
<dbReference type="PROSITE" id="PS51012">
    <property type="entry name" value="ABC_TM2"/>
    <property type="match status" value="1"/>
</dbReference>
<feature type="transmembrane region" description="Helical" evidence="7">
    <location>
        <begin position="620"/>
        <end position="649"/>
    </location>
</feature>
<evidence type="ECO:0000259" key="9">
    <source>
        <dbReference type="PROSITE" id="PS51012"/>
    </source>
</evidence>
<dbReference type="PROSITE" id="PS50893">
    <property type="entry name" value="ABC_TRANSPORTER_2"/>
    <property type="match status" value="1"/>
</dbReference>
<keyword evidence="2 7" id="KW-0812">Transmembrane</keyword>
<dbReference type="GO" id="GO:0005524">
    <property type="term" value="F:ATP binding"/>
    <property type="evidence" value="ECO:0007669"/>
    <property type="project" value="UniProtKB-KW"/>
</dbReference>
<dbReference type="PROSITE" id="PS00211">
    <property type="entry name" value="ABC_TRANSPORTER_1"/>
    <property type="match status" value="1"/>
</dbReference>
<keyword evidence="6 7" id="KW-0472">Membrane</keyword>
<dbReference type="InterPro" id="IPR003593">
    <property type="entry name" value="AAA+_ATPase"/>
</dbReference>
<accession>A0A443SJ40</accession>
<dbReference type="InterPro" id="IPR017871">
    <property type="entry name" value="ABC_transporter-like_CS"/>
</dbReference>
<proteinExistence type="predicted"/>
<evidence type="ECO:0000256" key="5">
    <source>
        <dbReference type="ARBA" id="ARBA00022989"/>
    </source>
</evidence>
<protein>
    <submittedName>
        <fullName evidence="10">ABC transporter G family member 20-like protein</fullName>
    </submittedName>
</protein>
<evidence type="ECO:0000256" key="7">
    <source>
        <dbReference type="SAM" id="Phobius"/>
    </source>
</evidence>
<gene>
    <name evidence="10" type="ORF">B4U80_03174</name>
</gene>
<feature type="transmembrane region" description="Helical" evidence="7">
    <location>
        <begin position="576"/>
        <end position="599"/>
    </location>
</feature>
<evidence type="ECO:0000259" key="8">
    <source>
        <dbReference type="PROSITE" id="PS50893"/>
    </source>
</evidence>
<keyword evidence="3" id="KW-0547">Nucleotide-binding</keyword>
<comment type="subcellular location">
    <subcellularLocation>
        <location evidence="1">Membrane</location>
        <topology evidence="1">Multi-pass membrane protein</topology>
    </subcellularLocation>
</comment>
<dbReference type="InterPro" id="IPR013525">
    <property type="entry name" value="ABC2_TM"/>
</dbReference>
<dbReference type="VEuPathDB" id="VectorBase:LDEU004500"/>
<dbReference type="Gene3D" id="3.40.1710.10">
    <property type="entry name" value="abc type-2 transporter like domain"/>
    <property type="match status" value="1"/>
</dbReference>
<evidence type="ECO:0000313" key="11">
    <source>
        <dbReference type="Proteomes" id="UP000288716"/>
    </source>
</evidence>
<evidence type="ECO:0000313" key="10">
    <source>
        <dbReference type="EMBL" id="RWS27539.1"/>
    </source>
</evidence>
<evidence type="ECO:0000256" key="1">
    <source>
        <dbReference type="ARBA" id="ARBA00004141"/>
    </source>
</evidence>